<comment type="caution">
    <text evidence="1">The sequence shown here is derived from an EMBL/GenBank/DDBJ whole genome shotgun (WGS) entry which is preliminary data.</text>
</comment>
<feature type="non-terminal residue" evidence="1">
    <location>
        <position position="199"/>
    </location>
</feature>
<evidence type="ECO:0000313" key="2">
    <source>
        <dbReference type="Proteomes" id="UP001189429"/>
    </source>
</evidence>
<dbReference type="EMBL" id="CAUYUJ010022520">
    <property type="protein sequence ID" value="CAK0911100.1"/>
    <property type="molecule type" value="Genomic_DNA"/>
</dbReference>
<dbReference type="Gene3D" id="3.80.10.10">
    <property type="entry name" value="Ribonuclease Inhibitor"/>
    <property type="match status" value="1"/>
</dbReference>
<organism evidence="1 2">
    <name type="scientific">Prorocentrum cordatum</name>
    <dbReference type="NCBI Taxonomy" id="2364126"/>
    <lineage>
        <taxon>Eukaryota</taxon>
        <taxon>Sar</taxon>
        <taxon>Alveolata</taxon>
        <taxon>Dinophyceae</taxon>
        <taxon>Prorocentrales</taxon>
        <taxon>Prorocentraceae</taxon>
        <taxon>Prorocentrum</taxon>
    </lineage>
</organism>
<protein>
    <submittedName>
        <fullName evidence="1">Uncharacterized protein</fullName>
    </submittedName>
</protein>
<sequence length="199" mass="21422">MSGLLRVGDSLARLRHLELSACDHISSYDTLVPLFSEHPRLLSLRATFHPKAAAGAPFCEALPRTLAVLGFVRFERPEGVTTVFGRCSLEHLWLAATGRDWFSPRMAEALRASGGGLTTLSLPSEVSEELCAHIAEGCPRLEFLCRMRVGPVPFGAGALSSAFEPLDGSQGTVARRRGSTAELAHNGALWAPRTEDLQG</sequence>
<dbReference type="SUPFAM" id="SSF52047">
    <property type="entry name" value="RNI-like"/>
    <property type="match status" value="1"/>
</dbReference>
<dbReference type="InterPro" id="IPR032675">
    <property type="entry name" value="LRR_dom_sf"/>
</dbReference>
<accession>A0ABN9YE53</accession>
<proteinExistence type="predicted"/>
<dbReference type="Proteomes" id="UP001189429">
    <property type="component" value="Unassembled WGS sequence"/>
</dbReference>
<reference evidence="1" key="1">
    <citation type="submission" date="2023-10" db="EMBL/GenBank/DDBJ databases">
        <authorList>
            <person name="Chen Y."/>
            <person name="Shah S."/>
            <person name="Dougan E. K."/>
            <person name="Thang M."/>
            <person name="Chan C."/>
        </authorList>
    </citation>
    <scope>NUCLEOTIDE SEQUENCE [LARGE SCALE GENOMIC DNA]</scope>
</reference>
<gene>
    <name evidence="1" type="ORF">PCOR1329_LOCUS85084</name>
</gene>
<evidence type="ECO:0000313" key="1">
    <source>
        <dbReference type="EMBL" id="CAK0911100.1"/>
    </source>
</evidence>
<name>A0ABN9YE53_9DINO</name>
<keyword evidence="2" id="KW-1185">Reference proteome</keyword>